<dbReference type="NCBIfam" id="TIGR00278">
    <property type="entry name" value="membrane protein insertion efficiency factor YidD"/>
    <property type="match status" value="1"/>
</dbReference>
<dbReference type="PANTHER" id="PTHR33383">
    <property type="entry name" value="MEMBRANE PROTEIN INSERTION EFFICIENCY FACTOR-RELATED"/>
    <property type="match status" value="1"/>
</dbReference>
<keyword evidence="1" id="KW-0472">Membrane</keyword>
<evidence type="ECO:0000313" key="2">
    <source>
        <dbReference type="EMBL" id="VFP79536.1"/>
    </source>
</evidence>
<dbReference type="EMBL" id="LR217703">
    <property type="protein sequence ID" value="VFP79536.1"/>
    <property type="molecule type" value="Genomic_DNA"/>
</dbReference>
<gene>
    <name evidence="2" type="primary">yidD</name>
    <name evidence="2" type="ORF">ERCICUMA2628_086</name>
</gene>
<evidence type="ECO:0000256" key="1">
    <source>
        <dbReference type="HAMAP-Rule" id="MF_00386"/>
    </source>
</evidence>
<dbReference type="AlphaFoldDB" id="A0A451D1P5"/>
<dbReference type="Proteomes" id="UP000294412">
    <property type="component" value="Chromosome"/>
</dbReference>
<reference evidence="2 3" key="1">
    <citation type="submission" date="2019-02" db="EMBL/GenBank/DDBJ databases">
        <authorList>
            <person name="Manzano-Marin A."/>
            <person name="Manzano-Marin A."/>
        </authorList>
    </citation>
    <scope>NUCLEOTIDE SEQUENCE [LARGE SCALE GENOMIC DNA]</scope>
    <source>
        <strain evidence="2 3">ErCicuneomaculata</strain>
    </source>
</reference>
<dbReference type="GO" id="GO:0005886">
    <property type="term" value="C:plasma membrane"/>
    <property type="evidence" value="ECO:0007669"/>
    <property type="project" value="UniProtKB-SubCell"/>
</dbReference>
<dbReference type="Pfam" id="PF01809">
    <property type="entry name" value="YidD"/>
    <property type="match status" value="1"/>
</dbReference>
<comment type="subcellular location">
    <subcellularLocation>
        <location evidence="1">Cell membrane</location>
        <topology evidence="1">Peripheral membrane protein</topology>
        <orientation evidence="1">Cytoplasmic side</orientation>
    </subcellularLocation>
</comment>
<dbReference type="PANTHER" id="PTHR33383:SF1">
    <property type="entry name" value="MEMBRANE PROTEIN INSERTION EFFICIENCY FACTOR-RELATED"/>
    <property type="match status" value="1"/>
</dbReference>
<dbReference type="InterPro" id="IPR002696">
    <property type="entry name" value="Membr_insert_effic_factor_YidD"/>
</dbReference>
<dbReference type="RefSeq" id="WP_157993333.1">
    <property type="nucleotide sequence ID" value="NZ_LR217703.1"/>
</dbReference>
<dbReference type="HAMAP" id="MF_00386">
    <property type="entry name" value="UPF0161_YidD"/>
    <property type="match status" value="1"/>
</dbReference>
<proteinExistence type="inferred from homology"/>
<dbReference type="SMART" id="SM01234">
    <property type="entry name" value="Haemolytic"/>
    <property type="match status" value="1"/>
</dbReference>
<comment type="similarity">
    <text evidence="1">Belongs to the UPF0161 family.</text>
</comment>
<dbReference type="OrthoDB" id="9801753at2"/>
<accession>A0A451D1P5</accession>
<keyword evidence="1" id="KW-1003">Cell membrane</keyword>
<sequence>MASLSSIISQCLILLIHIYQRFLSPMIGPCCRFQPTCSQYSIEAVQNFGVLQGSWLTIKRLLKCHPFYVSDNNSIPPRKD</sequence>
<evidence type="ECO:0000313" key="3">
    <source>
        <dbReference type="Proteomes" id="UP000294412"/>
    </source>
</evidence>
<protein>
    <recommendedName>
        <fullName evidence="1">Putative membrane protein insertion efficiency factor</fullName>
    </recommendedName>
</protein>
<organism evidence="2 3">
    <name type="scientific">Candidatus Erwinia haradaeae</name>
    <dbReference type="NCBI Taxonomy" id="1922217"/>
    <lineage>
        <taxon>Bacteria</taxon>
        <taxon>Pseudomonadati</taxon>
        <taxon>Pseudomonadota</taxon>
        <taxon>Gammaproteobacteria</taxon>
        <taxon>Enterobacterales</taxon>
        <taxon>Erwiniaceae</taxon>
        <taxon>Erwinia</taxon>
    </lineage>
</organism>
<name>A0A451D1P5_9GAMM</name>
<comment type="function">
    <text evidence="1">Could be involved in insertion of integral membrane proteins into the membrane.</text>
</comment>